<reference evidence="3" key="1">
    <citation type="submission" date="2023-07" db="EMBL/GenBank/DDBJ databases">
        <title>Chromosome-level genome assembly of Artemia franciscana.</title>
        <authorList>
            <person name="Jo E."/>
        </authorList>
    </citation>
    <scope>NUCLEOTIDE SEQUENCE</scope>
    <source>
        <tissue evidence="3">Whole body</tissue>
    </source>
</reference>
<dbReference type="PROSITE" id="PS51352">
    <property type="entry name" value="THIOREDOXIN_2"/>
    <property type="match status" value="1"/>
</dbReference>
<dbReference type="PANTHER" id="PTHR46295:SF1">
    <property type="entry name" value="ENDOPLASMIC RETICULUM RESIDENT PROTEIN 44"/>
    <property type="match status" value="1"/>
</dbReference>
<gene>
    <name evidence="3" type="ORF">QYM36_001722</name>
</gene>
<keyword evidence="4" id="KW-1185">Reference proteome</keyword>
<dbReference type="InterPro" id="IPR013766">
    <property type="entry name" value="Thioredoxin_domain"/>
</dbReference>
<dbReference type="GO" id="GO:0005789">
    <property type="term" value="C:endoplasmic reticulum membrane"/>
    <property type="evidence" value="ECO:0007669"/>
    <property type="project" value="TreeGrafter"/>
</dbReference>
<dbReference type="AlphaFoldDB" id="A0AA88I821"/>
<dbReference type="Pfam" id="PF00085">
    <property type="entry name" value="Thioredoxin"/>
    <property type="match status" value="1"/>
</dbReference>
<proteinExistence type="predicted"/>
<protein>
    <recommendedName>
        <fullName evidence="2">Thioredoxin domain-containing protein</fullName>
    </recommendedName>
</protein>
<feature type="compositionally biased region" description="Basic and acidic residues" evidence="1">
    <location>
        <begin position="381"/>
        <end position="395"/>
    </location>
</feature>
<evidence type="ECO:0000313" key="4">
    <source>
        <dbReference type="Proteomes" id="UP001187531"/>
    </source>
</evidence>
<organism evidence="3 4">
    <name type="scientific">Artemia franciscana</name>
    <name type="common">Brine shrimp</name>
    <name type="synonym">Artemia sanfranciscana</name>
    <dbReference type="NCBI Taxonomy" id="6661"/>
    <lineage>
        <taxon>Eukaryota</taxon>
        <taxon>Metazoa</taxon>
        <taxon>Ecdysozoa</taxon>
        <taxon>Arthropoda</taxon>
        <taxon>Crustacea</taxon>
        <taxon>Branchiopoda</taxon>
        <taxon>Anostraca</taxon>
        <taxon>Artemiidae</taxon>
        <taxon>Artemia</taxon>
    </lineage>
</organism>
<dbReference type="EMBL" id="JAVRJZ010000004">
    <property type="protein sequence ID" value="KAK2723139.1"/>
    <property type="molecule type" value="Genomic_DNA"/>
</dbReference>
<dbReference type="Gene3D" id="3.40.30.10">
    <property type="entry name" value="Glutaredoxin"/>
    <property type="match status" value="3"/>
</dbReference>
<accession>A0AA88I821</accession>
<evidence type="ECO:0000256" key="1">
    <source>
        <dbReference type="SAM" id="MobiDB-lite"/>
    </source>
</evidence>
<dbReference type="GO" id="GO:0005793">
    <property type="term" value="C:endoplasmic reticulum-Golgi intermediate compartment"/>
    <property type="evidence" value="ECO:0007669"/>
    <property type="project" value="TreeGrafter"/>
</dbReference>
<dbReference type="Pfam" id="PF13848">
    <property type="entry name" value="Thioredoxin_6"/>
    <property type="match status" value="1"/>
</dbReference>
<dbReference type="GO" id="GO:0006457">
    <property type="term" value="P:protein folding"/>
    <property type="evidence" value="ECO:0007669"/>
    <property type="project" value="TreeGrafter"/>
</dbReference>
<dbReference type="GO" id="GO:0003756">
    <property type="term" value="F:protein disulfide isomerase activity"/>
    <property type="evidence" value="ECO:0007669"/>
    <property type="project" value="TreeGrafter"/>
</dbReference>
<name>A0AA88I821_ARTSF</name>
<evidence type="ECO:0000259" key="2">
    <source>
        <dbReference type="PROSITE" id="PS51352"/>
    </source>
</evidence>
<feature type="region of interest" description="Disordered" evidence="1">
    <location>
        <begin position="381"/>
        <end position="403"/>
    </location>
</feature>
<comment type="caution">
    <text evidence="3">The sequence shown here is derived from an EMBL/GenBank/DDBJ whole genome shotgun (WGS) entry which is preliminary data.</text>
</comment>
<dbReference type="SUPFAM" id="SSF52833">
    <property type="entry name" value="Thioredoxin-like"/>
    <property type="match status" value="3"/>
</dbReference>
<dbReference type="InterPro" id="IPR036249">
    <property type="entry name" value="Thioredoxin-like_sf"/>
</dbReference>
<dbReference type="InterPro" id="IPR052643">
    <property type="entry name" value="ERP44"/>
</dbReference>
<feature type="domain" description="Thioredoxin" evidence="2">
    <location>
        <begin position="28"/>
        <end position="142"/>
    </location>
</feature>
<evidence type="ECO:0000313" key="3">
    <source>
        <dbReference type="EMBL" id="KAK2723139.1"/>
    </source>
</evidence>
<dbReference type="PANTHER" id="PTHR46295">
    <property type="entry name" value="ENDOPLASMIC RETICULUM RESIDENT PROTEIN 44"/>
    <property type="match status" value="1"/>
</dbReference>
<sequence>MLREHSFHHFSAMNFQCKTCKDVPFVLSTVTCDTPNLTFENIEEVFRSRELVLLNFHVDWCPYSRNLVPIFDNAANNINDQFLDRVAFLKVDGEEEPELLERFQVSKFPTIKVIRHGQVGKEYRGQRSVDGILKFVFDELVDSVKVVQDPKEFLNLDMTKRHIIGLFEENSLVHFENLKKVADTQKGNCVFKAGFGKTVQELNSRGQNVINFIPAKAISSQSEEIFTGNPKNFEELNKWVKEKCEPLLLEMTFENAEEIVERRIPLLILFHEREDFESIKKFYDIAQNELFEDKGKLLFTTVDFDIFAHGLRHTGKYTKNLPLFAIDSMKHLYFFPDDEDPFEEGMLKGFLEKFHSEKLHYEFHGGPTSKIQKKLKITKTGEIETREDNENKQSQEEAVSAPLESAFQKLAPSKMRYNFLQKDEL</sequence>
<dbReference type="Proteomes" id="UP001187531">
    <property type="component" value="Unassembled WGS sequence"/>
</dbReference>